<gene>
    <name evidence="2" type="ORF">NDI89_20415</name>
</gene>
<dbReference type="SUPFAM" id="SSF52540">
    <property type="entry name" value="P-loop containing nucleoside triphosphate hydrolases"/>
    <property type="match status" value="1"/>
</dbReference>
<evidence type="ECO:0000259" key="1">
    <source>
        <dbReference type="SMART" id="SM00382"/>
    </source>
</evidence>
<dbReference type="Proteomes" id="UP001154061">
    <property type="component" value="Unassembled WGS sequence"/>
</dbReference>
<dbReference type="InterPro" id="IPR003593">
    <property type="entry name" value="AAA+_ATPase"/>
</dbReference>
<evidence type="ECO:0000313" key="2">
    <source>
        <dbReference type="EMBL" id="MDF9747941.1"/>
    </source>
</evidence>
<evidence type="ECO:0000313" key="3">
    <source>
        <dbReference type="Proteomes" id="UP001154061"/>
    </source>
</evidence>
<comment type="caution">
    <text evidence="2">The sequence shown here is derived from an EMBL/GenBank/DDBJ whole genome shotgun (WGS) entry which is preliminary data.</text>
</comment>
<dbReference type="GO" id="GO:0016887">
    <property type="term" value="F:ATP hydrolysis activity"/>
    <property type="evidence" value="ECO:0007669"/>
    <property type="project" value="InterPro"/>
</dbReference>
<dbReference type="InterPro" id="IPR027417">
    <property type="entry name" value="P-loop_NTPase"/>
</dbReference>
<dbReference type="Pfam" id="PF20469">
    <property type="entry name" value="OLD-like_TOPRIM"/>
    <property type="match status" value="1"/>
</dbReference>
<dbReference type="InterPro" id="IPR051396">
    <property type="entry name" value="Bact_Antivir_Def_Nuclease"/>
</dbReference>
<protein>
    <submittedName>
        <fullName evidence="2">AAA family ATPase</fullName>
    </submittedName>
</protein>
<reference evidence="2" key="1">
    <citation type="submission" date="2022-06" db="EMBL/GenBank/DDBJ databases">
        <title>Natrinema sp. a new haloarchaeum isolate from saline soil.</title>
        <authorList>
            <person name="Strakova D."/>
            <person name="Galisteo C."/>
            <person name="Sanchez-Porro C."/>
            <person name="Ventosa A."/>
        </authorList>
    </citation>
    <scope>NUCLEOTIDE SEQUENCE</scope>
    <source>
        <strain evidence="2">S1CR25-10</strain>
    </source>
</reference>
<proteinExistence type="predicted"/>
<sequence>MELDVSISLPSLWGDTTFEQDEWGHLNFLIGPNGTGKSLFAEELEDYISSWGKFYVRYLNAERLSGMERQAYGQYSRTNLQRGFSLNSEQAYLNQAQNQGLSSDAYILLRDKPDLRTRIQAILTEFFDREINLVVEGGYLQPKMRDSKSSDTYDLRQDESHGLKELISLLTIIHDDSNDILIIDEPELHLHPQYQRFLLQEMRKLAGPPGEGRSKAFFIITHSPSMVEFRSIRDLTNVYSFRSRSQPPFSIDEFDDEDEYHIQRLLPRLNTRHKEVLFSRRPILVEGYTDEQIYIHAIEKHHEIADDPESALIGVGGKNDIDAFLRFCCNLGLQPRFIADLDTLFSGNLIQTTAQFDRVREKAQNSGLDSDLMNAIGTVKQKLNNFVDSIQEDDEISTRDEIVQELKEELDATEESAKQQYMMLRALYIKQDAFTPLLDSGAVRFVQGRVDQILDLLDECGYYILRKGELEDYLRNDQSFVSLSQKRKSQLFEGARTDLLDTQNGDEVGDIIGELECVLLDIFGESEINLVKYLEEPISNWVHDVQWAIREEQINSIDELRSHDEVGEEQYGRLFEVENLEISETGFNCRIRLDPALDPEERTWNFSETDSPASINLER</sequence>
<dbReference type="GO" id="GO:0005524">
    <property type="term" value="F:ATP binding"/>
    <property type="evidence" value="ECO:0007669"/>
    <property type="project" value="InterPro"/>
</dbReference>
<dbReference type="InterPro" id="IPR034139">
    <property type="entry name" value="TOPRIM_OLD"/>
</dbReference>
<dbReference type="Gene3D" id="3.40.50.300">
    <property type="entry name" value="P-loop containing nucleotide triphosphate hydrolases"/>
    <property type="match status" value="1"/>
</dbReference>
<name>A0A9Q4L9Q7_9EURY</name>
<keyword evidence="3" id="KW-1185">Reference proteome</keyword>
<feature type="domain" description="AAA+ ATPase" evidence="1">
    <location>
        <begin position="23"/>
        <end position="242"/>
    </location>
</feature>
<dbReference type="SMART" id="SM00382">
    <property type="entry name" value="AAA"/>
    <property type="match status" value="1"/>
</dbReference>
<dbReference type="AlphaFoldDB" id="A0A9Q4L9Q7"/>
<organism evidence="2 3">
    <name type="scientific">Natrinema salsiterrestre</name>
    <dbReference type="NCBI Taxonomy" id="2950540"/>
    <lineage>
        <taxon>Archaea</taxon>
        <taxon>Methanobacteriati</taxon>
        <taxon>Methanobacteriota</taxon>
        <taxon>Stenosarchaea group</taxon>
        <taxon>Halobacteria</taxon>
        <taxon>Halobacteriales</taxon>
        <taxon>Natrialbaceae</taxon>
        <taxon>Natrinema</taxon>
    </lineage>
</organism>
<accession>A0A9Q4L9Q7</accession>
<dbReference type="PANTHER" id="PTHR43581">
    <property type="entry name" value="ATP/GTP PHOSPHATASE"/>
    <property type="match status" value="1"/>
</dbReference>
<dbReference type="EMBL" id="JAMQOT010000010">
    <property type="protein sequence ID" value="MDF9747941.1"/>
    <property type="molecule type" value="Genomic_DNA"/>
</dbReference>
<dbReference type="PANTHER" id="PTHR43581:SF2">
    <property type="entry name" value="EXCINUCLEASE ATPASE SUBUNIT"/>
    <property type="match status" value="1"/>
</dbReference>
<dbReference type="Pfam" id="PF13304">
    <property type="entry name" value="AAA_21"/>
    <property type="match status" value="1"/>
</dbReference>
<dbReference type="RefSeq" id="WP_277524426.1">
    <property type="nucleotide sequence ID" value="NZ_JAMQOT010000010.1"/>
</dbReference>
<dbReference type="InterPro" id="IPR003959">
    <property type="entry name" value="ATPase_AAA_core"/>
</dbReference>
<dbReference type="CDD" id="cd01026">
    <property type="entry name" value="TOPRIM_OLD"/>
    <property type="match status" value="1"/>
</dbReference>